<name>A0A5B7EBZ2_PORTR</name>
<keyword evidence="2" id="KW-1185">Reference proteome</keyword>
<reference evidence="1 2" key="1">
    <citation type="submission" date="2019-05" db="EMBL/GenBank/DDBJ databases">
        <title>Another draft genome of Portunus trituberculatus and its Hox gene families provides insights of decapod evolution.</title>
        <authorList>
            <person name="Jeong J.-H."/>
            <person name="Song I."/>
            <person name="Kim S."/>
            <person name="Choi T."/>
            <person name="Kim D."/>
            <person name="Ryu S."/>
            <person name="Kim W."/>
        </authorList>
    </citation>
    <scope>NUCLEOTIDE SEQUENCE [LARGE SCALE GENOMIC DNA]</scope>
    <source>
        <tissue evidence="1">Muscle</tissue>
    </source>
</reference>
<sequence>MRTWKRNGCRMERIKRSRLCFEEGSVCLDEKLWFAEEPLSPGHSVRAAAGEWDVPAAVDSARRGAKETLSTDSRRRYYALDLSIESIAVEALCEAACVGVLNQGW</sequence>
<protein>
    <submittedName>
        <fullName evidence="1">Uncharacterized protein</fullName>
    </submittedName>
</protein>
<organism evidence="1 2">
    <name type="scientific">Portunus trituberculatus</name>
    <name type="common">Swimming crab</name>
    <name type="synonym">Neptunus trituberculatus</name>
    <dbReference type="NCBI Taxonomy" id="210409"/>
    <lineage>
        <taxon>Eukaryota</taxon>
        <taxon>Metazoa</taxon>
        <taxon>Ecdysozoa</taxon>
        <taxon>Arthropoda</taxon>
        <taxon>Crustacea</taxon>
        <taxon>Multicrustacea</taxon>
        <taxon>Malacostraca</taxon>
        <taxon>Eumalacostraca</taxon>
        <taxon>Eucarida</taxon>
        <taxon>Decapoda</taxon>
        <taxon>Pleocyemata</taxon>
        <taxon>Brachyura</taxon>
        <taxon>Eubrachyura</taxon>
        <taxon>Portunoidea</taxon>
        <taxon>Portunidae</taxon>
        <taxon>Portuninae</taxon>
        <taxon>Portunus</taxon>
    </lineage>
</organism>
<dbReference type="AlphaFoldDB" id="A0A5B7EBZ2"/>
<dbReference type="Proteomes" id="UP000324222">
    <property type="component" value="Unassembled WGS sequence"/>
</dbReference>
<accession>A0A5B7EBZ2</accession>
<dbReference type="EMBL" id="VSRR010002264">
    <property type="protein sequence ID" value="MPC30483.1"/>
    <property type="molecule type" value="Genomic_DNA"/>
</dbReference>
<proteinExistence type="predicted"/>
<evidence type="ECO:0000313" key="2">
    <source>
        <dbReference type="Proteomes" id="UP000324222"/>
    </source>
</evidence>
<comment type="caution">
    <text evidence="1">The sequence shown here is derived from an EMBL/GenBank/DDBJ whole genome shotgun (WGS) entry which is preliminary data.</text>
</comment>
<gene>
    <name evidence="1" type="ORF">E2C01_023750</name>
</gene>
<evidence type="ECO:0000313" key="1">
    <source>
        <dbReference type="EMBL" id="MPC30483.1"/>
    </source>
</evidence>